<dbReference type="AlphaFoldDB" id="F0ZMS3"/>
<dbReference type="KEGG" id="dpp:DICPUDRAFT_152984"/>
<keyword evidence="2" id="KW-0378">Hydrolase</keyword>
<proteinExistence type="inferred from homology"/>
<name>F0ZMS3_DICPU</name>
<dbReference type="InParanoid" id="F0ZMS3"/>
<dbReference type="GO" id="GO:0004531">
    <property type="term" value="F:deoxyribonuclease II activity"/>
    <property type="evidence" value="ECO:0000318"/>
    <property type="project" value="GO_Central"/>
</dbReference>
<dbReference type="eggNOG" id="ENOG502RI9M">
    <property type="taxonomic scope" value="Eukaryota"/>
</dbReference>
<feature type="signal peptide" evidence="3">
    <location>
        <begin position="1"/>
        <end position="21"/>
    </location>
</feature>
<dbReference type="OrthoDB" id="24103at2759"/>
<organism evidence="4 5">
    <name type="scientific">Dictyostelium purpureum</name>
    <name type="common">Slime mold</name>
    <dbReference type="NCBI Taxonomy" id="5786"/>
    <lineage>
        <taxon>Eukaryota</taxon>
        <taxon>Amoebozoa</taxon>
        <taxon>Evosea</taxon>
        <taxon>Eumycetozoa</taxon>
        <taxon>Dictyostelia</taxon>
        <taxon>Dictyosteliales</taxon>
        <taxon>Dictyosteliaceae</taxon>
        <taxon>Dictyostelium</taxon>
    </lineage>
</organism>
<dbReference type="RefSeq" id="XP_003288724.1">
    <property type="nucleotide sequence ID" value="XM_003288676.1"/>
</dbReference>
<accession>F0ZMS3</accession>
<evidence type="ECO:0000256" key="3">
    <source>
        <dbReference type="SAM" id="SignalP"/>
    </source>
</evidence>
<reference evidence="5" key="1">
    <citation type="journal article" date="2011" name="Genome Biol.">
        <title>Comparative genomics of the social amoebae Dictyostelium discoideum and Dictyostelium purpureum.</title>
        <authorList>
            <consortium name="US DOE Joint Genome Institute (JGI-PGF)"/>
            <person name="Sucgang R."/>
            <person name="Kuo A."/>
            <person name="Tian X."/>
            <person name="Salerno W."/>
            <person name="Parikh A."/>
            <person name="Feasley C.L."/>
            <person name="Dalin E."/>
            <person name="Tu H."/>
            <person name="Huang E."/>
            <person name="Barry K."/>
            <person name="Lindquist E."/>
            <person name="Shapiro H."/>
            <person name="Bruce D."/>
            <person name="Schmutz J."/>
            <person name="Salamov A."/>
            <person name="Fey P."/>
            <person name="Gaudet P."/>
            <person name="Anjard C."/>
            <person name="Babu M.M."/>
            <person name="Basu S."/>
            <person name="Bushmanova Y."/>
            <person name="van der Wel H."/>
            <person name="Katoh-Kurasawa M."/>
            <person name="Dinh C."/>
            <person name="Coutinho P.M."/>
            <person name="Saito T."/>
            <person name="Elias M."/>
            <person name="Schaap P."/>
            <person name="Kay R.R."/>
            <person name="Henrissat B."/>
            <person name="Eichinger L."/>
            <person name="Rivero F."/>
            <person name="Putnam N.H."/>
            <person name="West C.M."/>
            <person name="Loomis W.F."/>
            <person name="Chisholm R.L."/>
            <person name="Shaulsky G."/>
            <person name="Strassmann J.E."/>
            <person name="Queller D.C."/>
            <person name="Kuspa A."/>
            <person name="Grigoriev I.V."/>
        </authorList>
    </citation>
    <scope>NUCLEOTIDE SEQUENCE [LARGE SCALE GENOMIC DNA]</scope>
    <source>
        <strain evidence="5">QSDP1</strain>
    </source>
</reference>
<dbReference type="EMBL" id="GL871084">
    <property type="protein sequence ID" value="EGC34762.1"/>
    <property type="molecule type" value="Genomic_DNA"/>
</dbReference>
<evidence type="ECO:0000256" key="2">
    <source>
        <dbReference type="ARBA" id="ARBA00022801"/>
    </source>
</evidence>
<dbReference type="PANTHER" id="PTHR10858:SF25">
    <property type="entry name" value="DEOXYRIBONUCLEASE II FAMILY PROTEIN"/>
    <property type="match status" value="1"/>
</dbReference>
<gene>
    <name evidence="4" type="ORF">DICPUDRAFT_152984</name>
</gene>
<keyword evidence="5" id="KW-1185">Reference proteome</keyword>
<dbReference type="VEuPathDB" id="AmoebaDB:DICPUDRAFT_152984"/>
<sequence>MKKIIIIFIIILLHCISFGYSVYTRNDFYISDIFNKCEFSLESGECKESICGDPESPVTYSYSIDIKDQEKSLFTVNFYKNNNCGNRPTLVGDFYCSPNRVQKFSEVSKFDLEITCVDSPSCIGYGKPVSSWYIYQTTADGNHFYWDNSLKQIEEYGNIKLFTKLSLNPSALLNTYNLLKSKILSHVVYNDNSEYKNIEGGGIHVIHTLPNFPQFKDVNNRVNYLEDPFVRTNKEGKKSDIKFSQAQTAYCYTMDPLNYKNDMYHFLTRINAGIVTVNFLKIGYSLAKYGSYFEYKFHDFKVFDQRVKDMYSSTVDLNYHPRKYMEFRKNYIDWYNTPHTEFERKLKLNEVQSTESVFPLVELSYHAFFLVHCNTKENLPRFGNIKTNQQNYFFQNDYLFHQAGIPTGSYLMNSISKLTRLSNSHTNKDTIFRDILLWDYVYENLNGLKKEDYYLQTQHYDDIEKGQIPINDYLFKLVDTIKIKNQDIIRYFDHSKQLYSQNIFCVGDTNYVNKQSIVTSIGDYHYCFAPILDEPKRVATATNRDIYQHLCTPKLSITISEKSNIQFLQKSFTKDFNLDPRFILFAPNLYDYILNLLIHKILKPDFGFNKNIVLTIKEKINLDNFCEDEKENEISLYRLKYKYCLDLLSICFFLKFDTINRVVIQDPNLRARYNCYDGFTNEEQSKISHLKEWFDYEVHKEEVAFKIYIENEKLFDE</sequence>
<protein>
    <submittedName>
        <fullName evidence="4">Uncharacterized protein</fullName>
    </submittedName>
</protein>
<dbReference type="InterPro" id="IPR004947">
    <property type="entry name" value="DNase_II"/>
</dbReference>
<dbReference type="PANTHER" id="PTHR10858">
    <property type="entry name" value="DEOXYRIBONUCLEASE II"/>
    <property type="match status" value="1"/>
</dbReference>
<comment type="similarity">
    <text evidence="1">Belongs to the DNase II family.</text>
</comment>
<dbReference type="Proteomes" id="UP000001064">
    <property type="component" value="Unassembled WGS sequence"/>
</dbReference>
<keyword evidence="3" id="KW-0732">Signal</keyword>
<dbReference type="GO" id="GO:0006309">
    <property type="term" value="P:apoptotic DNA fragmentation"/>
    <property type="evidence" value="ECO:0000318"/>
    <property type="project" value="GO_Central"/>
</dbReference>
<dbReference type="FunCoup" id="F0ZMS3">
    <property type="interactions" value="722"/>
</dbReference>
<evidence type="ECO:0000313" key="4">
    <source>
        <dbReference type="EMBL" id="EGC34762.1"/>
    </source>
</evidence>
<evidence type="ECO:0000256" key="1">
    <source>
        <dbReference type="ARBA" id="ARBA00007527"/>
    </source>
</evidence>
<dbReference type="GeneID" id="10499178"/>
<feature type="chain" id="PRO_5003263752" evidence="3">
    <location>
        <begin position="22"/>
        <end position="717"/>
    </location>
</feature>
<evidence type="ECO:0000313" key="5">
    <source>
        <dbReference type="Proteomes" id="UP000001064"/>
    </source>
</evidence>